<dbReference type="Gene3D" id="2.40.33.20">
    <property type="entry name" value="PK beta-barrel domain-like"/>
    <property type="match status" value="1"/>
</dbReference>
<dbReference type="PANTHER" id="PTHR30212">
    <property type="entry name" value="PROTEIN YIIM"/>
    <property type="match status" value="1"/>
</dbReference>
<dbReference type="InterPro" id="IPR011037">
    <property type="entry name" value="Pyrv_Knase-like_insert_dom_sf"/>
</dbReference>
<evidence type="ECO:0000313" key="2">
    <source>
        <dbReference type="EMBL" id="KEO81875.1"/>
    </source>
</evidence>
<dbReference type="RefSeq" id="WP_038091979.1">
    <property type="nucleotide sequence ID" value="NZ_JMIR01000031.1"/>
</dbReference>
<dbReference type="Pfam" id="PF03475">
    <property type="entry name" value="YiiM_3-alpha"/>
    <property type="match status" value="1"/>
</dbReference>
<dbReference type="InterPro" id="IPR052353">
    <property type="entry name" value="Benzoxazolinone_Detox_Enz"/>
</dbReference>
<reference evidence="2 3" key="1">
    <citation type="journal article" date="2013" name="Int. J. Syst. Evol. Microbiol.">
        <title>Tumebacillus flagellatus sp. nov., an alpha-amylase/pullulanase-producing bacterium isolated from cassava wastewater.</title>
        <authorList>
            <person name="Wang Q."/>
            <person name="Xie N."/>
            <person name="Qin Y."/>
            <person name="Shen N."/>
            <person name="Zhu J."/>
            <person name="Mi H."/>
            <person name="Huang R."/>
        </authorList>
    </citation>
    <scope>NUCLEOTIDE SEQUENCE [LARGE SCALE GENOMIC DNA]</scope>
    <source>
        <strain evidence="2 3">GST4</strain>
    </source>
</reference>
<protein>
    <recommendedName>
        <fullName evidence="1">MOSC domain-containing protein</fullName>
    </recommendedName>
</protein>
<dbReference type="Proteomes" id="UP000027931">
    <property type="component" value="Unassembled WGS sequence"/>
</dbReference>
<dbReference type="OrthoDB" id="9786134at2"/>
<dbReference type="GO" id="GO:0030170">
    <property type="term" value="F:pyridoxal phosphate binding"/>
    <property type="evidence" value="ECO:0007669"/>
    <property type="project" value="InterPro"/>
</dbReference>
<dbReference type="InterPro" id="IPR005302">
    <property type="entry name" value="MoCF_Sase_C"/>
</dbReference>
<accession>A0A074LMX5</accession>
<dbReference type="GO" id="GO:0030151">
    <property type="term" value="F:molybdenum ion binding"/>
    <property type="evidence" value="ECO:0007669"/>
    <property type="project" value="InterPro"/>
</dbReference>
<gene>
    <name evidence="2" type="ORF">EL26_18735</name>
</gene>
<dbReference type="Pfam" id="PF03473">
    <property type="entry name" value="MOSC"/>
    <property type="match status" value="1"/>
</dbReference>
<organism evidence="2 3">
    <name type="scientific">Tumebacillus flagellatus</name>
    <dbReference type="NCBI Taxonomy" id="1157490"/>
    <lineage>
        <taxon>Bacteria</taxon>
        <taxon>Bacillati</taxon>
        <taxon>Bacillota</taxon>
        <taxon>Bacilli</taxon>
        <taxon>Bacillales</taxon>
        <taxon>Alicyclobacillaceae</taxon>
        <taxon>Tumebacillus</taxon>
    </lineage>
</organism>
<dbReference type="AlphaFoldDB" id="A0A074LMX5"/>
<evidence type="ECO:0000313" key="3">
    <source>
        <dbReference type="Proteomes" id="UP000027931"/>
    </source>
</evidence>
<dbReference type="GO" id="GO:0003824">
    <property type="term" value="F:catalytic activity"/>
    <property type="evidence" value="ECO:0007669"/>
    <property type="project" value="InterPro"/>
</dbReference>
<feature type="domain" description="MOSC" evidence="1">
    <location>
        <begin position="30"/>
        <end position="164"/>
    </location>
</feature>
<sequence>MSIAITGFFTGEPKRVTFGAREEMTGICKEPADTPLFLSFERLEGNDVANPNFHGGEARTVCVYPHEHYAHWNEQFGVELPPGAFGENLTLQGLTEDDVCIGDIYRIGDAVVQVTQARIPCKMIDLKLDVNGLFQQTALQAKSGYFFRTLQEGRIAKDSQVMLVERDPREVTASFCLHTVYHDKKNTAALRKILAVPALADNWRNMLQRLLDEADKQAEA</sequence>
<dbReference type="SUPFAM" id="SSF50800">
    <property type="entry name" value="PK beta-barrel domain-like"/>
    <property type="match status" value="1"/>
</dbReference>
<name>A0A074LMX5_9BACL</name>
<dbReference type="PROSITE" id="PS51340">
    <property type="entry name" value="MOSC"/>
    <property type="match status" value="1"/>
</dbReference>
<dbReference type="PANTHER" id="PTHR30212:SF2">
    <property type="entry name" value="PROTEIN YIIM"/>
    <property type="match status" value="1"/>
</dbReference>
<comment type="caution">
    <text evidence="2">The sequence shown here is derived from an EMBL/GenBank/DDBJ whole genome shotgun (WGS) entry which is preliminary data.</text>
</comment>
<dbReference type="eggNOG" id="COG2258">
    <property type="taxonomic scope" value="Bacteria"/>
</dbReference>
<evidence type="ECO:0000259" key="1">
    <source>
        <dbReference type="PROSITE" id="PS51340"/>
    </source>
</evidence>
<dbReference type="STRING" id="1157490.EL26_18735"/>
<proteinExistence type="predicted"/>
<keyword evidence="3" id="KW-1185">Reference proteome</keyword>
<dbReference type="InterPro" id="IPR005163">
    <property type="entry name" value="Tri_helical_YiiM-like"/>
</dbReference>
<dbReference type="EMBL" id="JMIR01000031">
    <property type="protein sequence ID" value="KEO81875.1"/>
    <property type="molecule type" value="Genomic_DNA"/>
</dbReference>